<evidence type="ECO:0000313" key="9">
    <source>
        <dbReference type="Proteomes" id="UP000228964"/>
    </source>
</evidence>
<proteinExistence type="inferred from homology"/>
<keyword evidence="4 6" id="KW-0233">DNA recombination</keyword>
<dbReference type="InterPro" id="IPR000085">
    <property type="entry name" value="RuvA"/>
</dbReference>
<dbReference type="InterPro" id="IPR036267">
    <property type="entry name" value="RuvA_C_sf"/>
</dbReference>
<accession>A0A2M6WR43</accession>
<feature type="domain" description="Helix-hairpin-helix DNA-binding motif class 1" evidence="7">
    <location>
        <begin position="107"/>
        <end position="126"/>
    </location>
</feature>
<dbReference type="SUPFAM" id="SSF47781">
    <property type="entry name" value="RuvA domain 2-like"/>
    <property type="match status" value="1"/>
</dbReference>
<evidence type="ECO:0000256" key="2">
    <source>
        <dbReference type="ARBA" id="ARBA00022763"/>
    </source>
</evidence>
<dbReference type="Gene3D" id="2.40.50.140">
    <property type="entry name" value="Nucleic acid-binding proteins"/>
    <property type="match status" value="1"/>
</dbReference>
<dbReference type="InterPro" id="IPR013849">
    <property type="entry name" value="DNA_helicase_Holl-junc_RuvA_I"/>
</dbReference>
<sequence length="192" mass="20513">MLAWLSGKIKSKGAGFIIIEANNVGYKVFISPVVYADLASGQLIDLYTHQYVREDVLDLYGFKTIAELELFELLLSISGIGPKSALGVLSMANVSDIKDSIARGDSALLTKVSGIGRKTAERVILELREKIGQTDVALGKSGKGALGSGDEIDALMALGYSLVQARQALQAVDSSIKDSGERIKQALRKLGR</sequence>
<comment type="caution">
    <text evidence="8">The sequence shown here is derived from an EMBL/GenBank/DDBJ whole genome shotgun (WGS) entry which is preliminary data.</text>
</comment>
<evidence type="ECO:0000313" key="8">
    <source>
        <dbReference type="EMBL" id="PIT95224.1"/>
    </source>
</evidence>
<comment type="similarity">
    <text evidence="6">Belongs to the RuvA family.</text>
</comment>
<dbReference type="GO" id="GO:0009378">
    <property type="term" value="F:four-way junction helicase activity"/>
    <property type="evidence" value="ECO:0007669"/>
    <property type="project" value="InterPro"/>
</dbReference>
<name>A0A2M6WR43_9BACT</name>
<feature type="region of interest" description="Domain III" evidence="6">
    <location>
        <begin position="146"/>
        <end position="192"/>
    </location>
</feature>
<dbReference type="AlphaFoldDB" id="A0A2M6WR43"/>
<dbReference type="Pfam" id="PF14520">
    <property type="entry name" value="HHH_5"/>
    <property type="match status" value="1"/>
</dbReference>
<dbReference type="GO" id="GO:0000400">
    <property type="term" value="F:four-way junction DNA binding"/>
    <property type="evidence" value="ECO:0007669"/>
    <property type="project" value="UniProtKB-UniRule"/>
</dbReference>
<evidence type="ECO:0000256" key="6">
    <source>
        <dbReference type="HAMAP-Rule" id="MF_00031"/>
    </source>
</evidence>
<dbReference type="GO" id="GO:0006281">
    <property type="term" value="P:DNA repair"/>
    <property type="evidence" value="ECO:0007669"/>
    <property type="project" value="UniProtKB-UniRule"/>
</dbReference>
<keyword evidence="5 6" id="KW-0234">DNA repair</keyword>
<dbReference type="InterPro" id="IPR011114">
    <property type="entry name" value="RuvA_C"/>
</dbReference>
<dbReference type="GO" id="GO:0006310">
    <property type="term" value="P:DNA recombination"/>
    <property type="evidence" value="ECO:0007669"/>
    <property type="project" value="UniProtKB-UniRule"/>
</dbReference>
<dbReference type="InterPro" id="IPR003583">
    <property type="entry name" value="Hlx-hairpin-Hlx_DNA-bd_motif"/>
</dbReference>
<dbReference type="Proteomes" id="UP000228964">
    <property type="component" value="Unassembled WGS sequence"/>
</dbReference>
<evidence type="ECO:0000259" key="7">
    <source>
        <dbReference type="SMART" id="SM00278"/>
    </source>
</evidence>
<dbReference type="Gene3D" id="1.10.8.10">
    <property type="entry name" value="DNA helicase RuvA subunit, C-terminal domain"/>
    <property type="match status" value="1"/>
</dbReference>
<dbReference type="GO" id="GO:0048476">
    <property type="term" value="C:Holliday junction resolvase complex"/>
    <property type="evidence" value="ECO:0007669"/>
    <property type="project" value="UniProtKB-UniRule"/>
</dbReference>
<evidence type="ECO:0000256" key="4">
    <source>
        <dbReference type="ARBA" id="ARBA00023172"/>
    </source>
</evidence>
<evidence type="ECO:0000256" key="3">
    <source>
        <dbReference type="ARBA" id="ARBA00023125"/>
    </source>
</evidence>
<dbReference type="Pfam" id="PF01330">
    <property type="entry name" value="RuvA_N"/>
    <property type="match status" value="1"/>
</dbReference>
<dbReference type="Pfam" id="PF07499">
    <property type="entry name" value="RuvA_C"/>
    <property type="match status" value="1"/>
</dbReference>
<organism evidence="8 9">
    <name type="scientific">Candidatus Falkowbacteria bacterium CG10_big_fil_rev_8_21_14_0_10_38_22</name>
    <dbReference type="NCBI Taxonomy" id="1974564"/>
    <lineage>
        <taxon>Bacteria</taxon>
        <taxon>Candidatus Falkowiibacteriota</taxon>
    </lineage>
</organism>
<gene>
    <name evidence="6 8" type="primary">ruvA</name>
    <name evidence="8" type="ORF">COT96_01775</name>
</gene>
<comment type="subunit">
    <text evidence="6">Homotetramer. Forms an RuvA(8)-RuvB(12)-Holliday junction (HJ) complex. HJ DNA is sandwiched between 2 RuvA tetramers; dsDNA enters through RuvA and exits via RuvB. An RuvB hexamer assembles on each DNA strand where it exits the tetramer. Each RuvB hexamer is contacted by two RuvA subunits (via domain III) on 2 adjacent RuvB subunits; this complex drives branch migration. In the full resolvosome a probable DNA-RuvA(4)-RuvB(12)-RuvC(2) complex forms which resolves the HJ.</text>
</comment>
<comment type="function">
    <text evidence="6">The RuvA-RuvB-RuvC complex processes Holliday junction (HJ) DNA during genetic recombination and DNA repair, while the RuvA-RuvB complex plays an important role in the rescue of blocked DNA replication forks via replication fork reversal (RFR). RuvA specifically binds to HJ cruciform DNA, conferring on it an open structure. The RuvB hexamer acts as an ATP-dependent pump, pulling dsDNA into and through the RuvAB complex. HJ branch migration allows RuvC to scan DNA until it finds its consensus sequence, where it cleaves and resolves the cruciform DNA.</text>
</comment>
<dbReference type="SUPFAM" id="SSF46929">
    <property type="entry name" value="DNA helicase RuvA subunit, C-terminal domain"/>
    <property type="match status" value="1"/>
</dbReference>
<feature type="domain" description="Helix-hairpin-helix DNA-binding motif class 1" evidence="7">
    <location>
        <begin position="72"/>
        <end position="91"/>
    </location>
</feature>
<dbReference type="InterPro" id="IPR012340">
    <property type="entry name" value="NA-bd_OB-fold"/>
</dbReference>
<dbReference type="CDD" id="cd14332">
    <property type="entry name" value="UBA_RuvA_C"/>
    <property type="match status" value="1"/>
</dbReference>
<evidence type="ECO:0000256" key="1">
    <source>
        <dbReference type="ARBA" id="ARBA00022490"/>
    </source>
</evidence>
<keyword evidence="2 6" id="KW-0227">DNA damage</keyword>
<protein>
    <recommendedName>
        <fullName evidence="6">Holliday junction branch migration complex subunit RuvA</fullName>
    </recommendedName>
</protein>
<comment type="domain">
    <text evidence="6">Has three domains with a flexible linker between the domains II and III and assumes an 'L' shape. Domain III is highly mobile and contacts RuvB.</text>
</comment>
<keyword evidence="1 6" id="KW-0963">Cytoplasm</keyword>
<dbReference type="GO" id="GO:0005524">
    <property type="term" value="F:ATP binding"/>
    <property type="evidence" value="ECO:0007669"/>
    <property type="project" value="InterPro"/>
</dbReference>
<keyword evidence="3 6" id="KW-0238">DNA-binding</keyword>
<dbReference type="SUPFAM" id="SSF50249">
    <property type="entry name" value="Nucleic acid-binding proteins"/>
    <property type="match status" value="1"/>
</dbReference>
<dbReference type="NCBIfam" id="TIGR00084">
    <property type="entry name" value="ruvA"/>
    <property type="match status" value="1"/>
</dbReference>
<dbReference type="GO" id="GO:0005737">
    <property type="term" value="C:cytoplasm"/>
    <property type="evidence" value="ECO:0007669"/>
    <property type="project" value="UniProtKB-SubCell"/>
</dbReference>
<dbReference type="GO" id="GO:0009379">
    <property type="term" value="C:Holliday junction helicase complex"/>
    <property type="evidence" value="ECO:0007669"/>
    <property type="project" value="InterPro"/>
</dbReference>
<reference evidence="9" key="1">
    <citation type="submission" date="2017-09" db="EMBL/GenBank/DDBJ databases">
        <title>Depth-based differentiation of microbial function through sediment-hosted aquifers and enrichment of novel symbionts in the deep terrestrial subsurface.</title>
        <authorList>
            <person name="Probst A.J."/>
            <person name="Ladd B."/>
            <person name="Jarett J.K."/>
            <person name="Geller-Mcgrath D.E."/>
            <person name="Sieber C.M.K."/>
            <person name="Emerson J.B."/>
            <person name="Anantharaman K."/>
            <person name="Thomas B.C."/>
            <person name="Malmstrom R."/>
            <person name="Stieglmeier M."/>
            <person name="Klingl A."/>
            <person name="Woyke T."/>
            <person name="Ryan C.M."/>
            <person name="Banfield J.F."/>
        </authorList>
    </citation>
    <scope>NUCLEOTIDE SEQUENCE [LARGE SCALE GENOMIC DNA]</scope>
</reference>
<evidence type="ECO:0000256" key="5">
    <source>
        <dbReference type="ARBA" id="ARBA00023204"/>
    </source>
</evidence>
<dbReference type="Gene3D" id="1.10.150.20">
    <property type="entry name" value="5' to 3' exonuclease, C-terminal subdomain"/>
    <property type="match status" value="1"/>
</dbReference>
<dbReference type="HAMAP" id="MF_00031">
    <property type="entry name" value="DNA_HJ_migration_RuvA"/>
    <property type="match status" value="1"/>
</dbReference>
<comment type="subcellular location">
    <subcellularLocation>
        <location evidence="6">Cytoplasm</location>
    </subcellularLocation>
</comment>
<dbReference type="InterPro" id="IPR010994">
    <property type="entry name" value="RuvA_2-like"/>
</dbReference>
<dbReference type="SMART" id="SM00278">
    <property type="entry name" value="HhH1"/>
    <property type="match status" value="2"/>
</dbReference>
<comment type="caution">
    <text evidence="6">Lacks conserved residue(s) required for the propagation of feature annotation.</text>
</comment>
<dbReference type="EMBL" id="PFAO01000041">
    <property type="protein sequence ID" value="PIT95224.1"/>
    <property type="molecule type" value="Genomic_DNA"/>
</dbReference>